<accession>A0A9P4IJA2</accession>
<feature type="region of interest" description="Disordered" evidence="1">
    <location>
        <begin position="263"/>
        <end position="286"/>
    </location>
</feature>
<organism evidence="3 4">
    <name type="scientific">Rhizodiscina lignyota</name>
    <dbReference type="NCBI Taxonomy" id="1504668"/>
    <lineage>
        <taxon>Eukaryota</taxon>
        <taxon>Fungi</taxon>
        <taxon>Dikarya</taxon>
        <taxon>Ascomycota</taxon>
        <taxon>Pezizomycotina</taxon>
        <taxon>Dothideomycetes</taxon>
        <taxon>Pleosporomycetidae</taxon>
        <taxon>Aulographales</taxon>
        <taxon>Rhizodiscinaceae</taxon>
        <taxon>Rhizodiscina</taxon>
    </lineage>
</organism>
<sequence length="365" mass="43017">MAKGEAATVIGLGAMAGIVGGTYKFAEFLTRAKKLHDVGSENAVFLRILANVRADLRETERLLHLREVKEALATNADKVRWIQETMSRVHGVMEEMSKYTRRVEGDLERRKWGWFGGAHVGLRHRMWWLLDEYEKLVNRRMELAAAHQSLLAVLEFLSQFEPLACCSEQGKEGRGGEKRVRIDVEKEVFDERGGRGEFDRRDSGRTEFFDERDRRTEFVDERDRDFVDVRRSRTVVDDRGERDRAFVEGREDRITMVDQEREGDNYGYAGGDGPRRETARSRGGEVDAAYYRQRRAYDFDEPDNRTVHRQKRVYDWDVRDRDRDEEVIRERSVYTEGRGRDNRTVIRERREYETDRPQLRTHSRL</sequence>
<name>A0A9P4IJA2_9PEZI</name>
<protein>
    <submittedName>
        <fullName evidence="3">Uncharacterized protein</fullName>
    </submittedName>
</protein>
<evidence type="ECO:0000313" key="3">
    <source>
        <dbReference type="EMBL" id="KAF2101013.1"/>
    </source>
</evidence>
<gene>
    <name evidence="3" type="ORF">NA57DRAFT_55079</name>
</gene>
<keyword evidence="2" id="KW-1133">Transmembrane helix</keyword>
<feature type="transmembrane region" description="Helical" evidence="2">
    <location>
        <begin position="6"/>
        <end position="26"/>
    </location>
</feature>
<keyword evidence="2" id="KW-0812">Transmembrane</keyword>
<dbReference type="AlphaFoldDB" id="A0A9P4IJA2"/>
<keyword evidence="4" id="KW-1185">Reference proteome</keyword>
<proteinExistence type="predicted"/>
<evidence type="ECO:0000313" key="4">
    <source>
        <dbReference type="Proteomes" id="UP000799772"/>
    </source>
</evidence>
<feature type="compositionally biased region" description="Basic and acidic residues" evidence="1">
    <location>
        <begin position="273"/>
        <end position="285"/>
    </location>
</feature>
<dbReference type="EMBL" id="ML978124">
    <property type="protein sequence ID" value="KAF2101013.1"/>
    <property type="molecule type" value="Genomic_DNA"/>
</dbReference>
<dbReference type="OrthoDB" id="5140048at2759"/>
<evidence type="ECO:0000256" key="1">
    <source>
        <dbReference type="SAM" id="MobiDB-lite"/>
    </source>
</evidence>
<comment type="caution">
    <text evidence="3">The sequence shown here is derived from an EMBL/GenBank/DDBJ whole genome shotgun (WGS) entry which is preliminary data.</text>
</comment>
<keyword evidence="2" id="KW-0472">Membrane</keyword>
<dbReference type="Proteomes" id="UP000799772">
    <property type="component" value="Unassembled WGS sequence"/>
</dbReference>
<reference evidence="3" key="1">
    <citation type="journal article" date="2020" name="Stud. Mycol.">
        <title>101 Dothideomycetes genomes: a test case for predicting lifestyles and emergence of pathogens.</title>
        <authorList>
            <person name="Haridas S."/>
            <person name="Albert R."/>
            <person name="Binder M."/>
            <person name="Bloem J."/>
            <person name="Labutti K."/>
            <person name="Salamov A."/>
            <person name="Andreopoulos B."/>
            <person name="Baker S."/>
            <person name="Barry K."/>
            <person name="Bills G."/>
            <person name="Bluhm B."/>
            <person name="Cannon C."/>
            <person name="Castanera R."/>
            <person name="Culley D."/>
            <person name="Daum C."/>
            <person name="Ezra D."/>
            <person name="Gonzalez J."/>
            <person name="Henrissat B."/>
            <person name="Kuo A."/>
            <person name="Liang C."/>
            <person name="Lipzen A."/>
            <person name="Lutzoni F."/>
            <person name="Magnuson J."/>
            <person name="Mondo S."/>
            <person name="Nolan M."/>
            <person name="Ohm R."/>
            <person name="Pangilinan J."/>
            <person name="Park H.-J."/>
            <person name="Ramirez L."/>
            <person name="Alfaro M."/>
            <person name="Sun H."/>
            <person name="Tritt A."/>
            <person name="Yoshinaga Y."/>
            <person name="Zwiers L.-H."/>
            <person name="Turgeon B."/>
            <person name="Goodwin S."/>
            <person name="Spatafora J."/>
            <person name="Crous P."/>
            <person name="Grigoriev I."/>
        </authorList>
    </citation>
    <scope>NUCLEOTIDE SEQUENCE</scope>
    <source>
        <strain evidence="3">CBS 133067</strain>
    </source>
</reference>
<evidence type="ECO:0000256" key="2">
    <source>
        <dbReference type="SAM" id="Phobius"/>
    </source>
</evidence>